<evidence type="ECO:0000256" key="3">
    <source>
        <dbReference type="ARBA" id="ARBA00022801"/>
    </source>
</evidence>
<dbReference type="InterPro" id="IPR038765">
    <property type="entry name" value="Papain-like_cys_pep_sf"/>
</dbReference>
<dbReference type="PROSITE" id="PS50004">
    <property type="entry name" value="C2"/>
    <property type="match status" value="1"/>
</dbReference>
<evidence type="ECO:0000256" key="5">
    <source>
        <dbReference type="PIRSR" id="PIRSR622684-1"/>
    </source>
</evidence>
<dbReference type="Pfam" id="PF01067">
    <property type="entry name" value="Calpain_III"/>
    <property type="match status" value="1"/>
</dbReference>
<feature type="compositionally biased region" description="Pro residues" evidence="7">
    <location>
        <begin position="676"/>
        <end position="693"/>
    </location>
</feature>
<dbReference type="InterPro" id="IPR022684">
    <property type="entry name" value="Calpain_cysteine_protease"/>
</dbReference>
<dbReference type="SMART" id="SM00230">
    <property type="entry name" value="CysPc"/>
    <property type="match status" value="1"/>
</dbReference>
<dbReference type="SMART" id="SM00720">
    <property type="entry name" value="calpain_III"/>
    <property type="match status" value="1"/>
</dbReference>
<evidence type="ECO:0000256" key="4">
    <source>
        <dbReference type="ARBA" id="ARBA00022807"/>
    </source>
</evidence>
<dbReference type="STRING" id="329046.A0A1Y2CAY3"/>
<evidence type="ECO:0000256" key="6">
    <source>
        <dbReference type="PROSITE-ProRule" id="PRU00239"/>
    </source>
</evidence>
<dbReference type="OrthoDB" id="167576at2759"/>
<dbReference type="SUPFAM" id="SSF49758">
    <property type="entry name" value="Calpain large subunit, middle domain (domain III)"/>
    <property type="match status" value="1"/>
</dbReference>
<dbReference type="PANTHER" id="PTHR10183">
    <property type="entry name" value="CALPAIN"/>
    <property type="match status" value="1"/>
</dbReference>
<keyword evidence="3" id="KW-0378">Hydrolase</keyword>
<evidence type="ECO:0000313" key="10">
    <source>
        <dbReference type="EMBL" id="ORY44201.1"/>
    </source>
</evidence>
<name>A0A1Y2CAY3_9FUNG</name>
<dbReference type="Gene3D" id="2.60.40.150">
    <property type="entry name" value="C2 domain"/>
    <property type="match status" value="1"/>
</dbReference>
<comment type="similarity">
    <text evidence="1">Belongs to the peptidase C2 family.</text>
</comment>
<evidence type="ECO:0000259" key="9">
    <source>
        <dbReference type="PROSITE" id="PS50203"/>
    </source>
</evidence>
<feature type="region of interest" description="Disordered" evidence="7">
    <location>
        <begin position="676"/>
        <end position="701"/>
    </location>
</feature>
<dbReference type="SUPFAM" id="SSF54001">
    <property type="entry name" value="Cysteine proteinases"/>
    <property type="match status" value="1"/>
</dbReference>
<dbReference type="CDD" id="cd00044">
    <property type="entry name" value="CysPc"/>
    <property type="match status" value="1"/>
</dbReference>
<dbReference type="Pfam" id="PF00648">
    <property type="entry name" value="Peptidase_C2"/>
    <property type="match status" value="1"/>
</dbReference>
<dbReference type="SUPFAM" id="SSF49562">
    <property type="entry name" value="C2 domain (Calcium/lipid-binding domain, CaLB)"/>
    <property type="match status" value="1"/>
</dbReference>
<dbReference type="AlphaFoldDB" id="A0A1Y2CAY3"/>
<dbReference type="PROSITE" id="PS50203">
    <property type="entry name" value="CALPAIN_CAT"/>
    <property type="match status" value="1"/>
</dbReference>
<dbReference type="InterPro" id="IPR022683">
    <property type="entry name" value="Calpain_III"/>
</dbReference>
<dbReference type="EMBL" id="MCGO01000023">
    <property type="protein sequence ID" value="ORY44201.1"/>
    <property type="molecule type" value="Genomic_DNA"/>
</dbReference>
<dbReference type="InterPro" id="IPR035892">
    <property type="entry name" value="C2_domain_sf"/>
</dbReference>
<dbReference type="InterPro" id="IPR036213">
    <property type="entry name" value="Calpain_III_sf"/>
</dbReference>
<feature type="compositionally biased region" description="Low complexity" evidence="7">
    <location>
        <begin position="273"/>
        <end position="282"/>
    </location>
</feature>
<comment type="caution">
    <text evidence="6">Lacks conserved residue(s) required for the propagation of feature annotation.</text>
</comment>
<dbReference type="GO" id="GO:0004198">
    <property type="term" value="F:calcium-dependent cysteine-type endopeptidase activity"/>
    <property type="evidence" value="ECO:0007669"/>
    <property type="project" value="InterPro"/>
</dbReference>
<feature type="region of interest" description="Disordered" evidence="7">
    <location>
        <begin position="265"/>
        <end position="284"/>
    </location>
</feature>
<evidence type="ECO:0000256" key="7">
    <source>
        <dbReference type="SAM" id="MobiDB-lite"/>
    </source>
</evidence>
<feature type="domain" description="C2" evidence="8">
    <location>
        <begin position="568"/>
        <end position="785"/>
    </location>
</feature>
<dbReference type="InterPro" id="IPR022682">
    <property type="entry name" value="Calpain_domain_III"/>
</dbReference>
<dbReference type="Gene3D" id="2.60.120.380">
    <property type="match status" value="1"/>
</dbReference>
<accession>A0A1Y2CAY3</accession>
<keyword evidence="11" id="KW-1185">Reference proteome</keyword>
<dbReference type="SMART" id="SM00239">
    <property type="entry name" value="C2"/>
    <property type="match status" value="1"/>
</dbReference>
<dbReference type="GO" id="GO:0006508">
    <property type="term" value="P:proteolysis"/>
    <property type="evidence" value="ECO:0007669"/>
    <property type="project" value="UniProtKB-KW"/>
</dbReference>
<organism evidence="10 11">
    <name type="scientific">Rhizoclosmatium globosum</name>
    <dbReference type="NCBI Taxonomy" id="329046"/>
    <lineage>
        <taxon>Eukaryota</taxon>
        <taxon>Fungi</taxon>
        <taxon>Fungi incertae sedis</taxon>
        <taxon>Chytridiomycota</taxon>
        <taxon>Chytridiomycota incertae sedis</taxon>
        <taxon>Chytridiomycetes</taxon>
        <taxon>Chytridiales</taxon>
        <taxon>Chytriomycetaceae</taxon>
        <taxon>Rhizoclosmatium</taxon>
    </lineage>
</organism>
<evidence type="ECO:0000256" key="2">
    <source>
        <dbReference type="ARBA" id="ARBA00022670"/>
    </source>
</evidence>
<dbReference type="InterPro" id="IPR001300">
    <property type="entry name" value="Peptidase_C2_calpain_cat"/>
</dbReference>
<reference evidence="10 11" key="1">
    <citation type="submission" date="2016-07" db="EMBL/GenBank/DDBJ databases">
        <title>Pervasive Adenine N6-methylation of Active Genes in Fungi.</title>
        <authorList>
            <consortium name="DOE Joint Genome Institute"/>
            <person name="Mondo S.J."/>
            <person name="Dannebaum R.O."/>
            <person name="Kuo R.C."/>
            <person name="Labutti K."/>
            <person name="Haridas S."/>
            <person name="Kuo A."/>
            <person name="Salamov A."/>
            <person name="Ahrendt S.R."/>
            <person name="Lipzen A."/>
            <person name="Sullivan W."/>
            <person name="Andreopoulos W.B."/>
            <person name="Clum A."/>
            <person name="Lindquist E."/>
            <person name="Daum C."/>
            <person name="Ramamoorthy G.K."/>
            <person name="Gryganskyi A."/>
            <person name="Culley D."/>
            <person name="Magnuson J.K."/>
            <person name="James T.Y."/>
            <person name="O'Malley M.A."/>
            <person name="Stajich J.E."/>
            <person name="Spatafora J.W."/>
            <person name="Visel A."/>
            <person name="Grigoriev I.V."/>
        </authorList>
    </citation>
    <scope>NUCLEOTIDE SEQUENCE [LARGE SCALE GENOMIC DNA]</scope>
    <source>
        <strain evidence="10 11">JEL800</strain>
    </source>
</reference>
<sequence>MLEHLHGQDYSKLFSIHAKNRRRFVDDIFPPSDVSLYGPGVKPPDNEEVVWIRACELAPQPTLFIRNSVSANITPGLLGHHWLVNAIAAMTIHPTLLDKVVPEITEQDWINDTDARKRGNYYRGYHRSPDLHPGIFRFRFFVFGKWVEVVVDDYLPCTPSGELIYARSKDPSEFGVSLLEKAYAKLFHSNYAALATTSPTSAFVDLSGNVPEQINLRSAEAMAEFQSTSGPSTATAATPKPSTQYDKLFSFLLKEIKAGSLVSCSMKQPTPASSDSSPSSVSQTNEQGLLYGHSYAVTNVIKVKIRMSNMRRRPVDLVKLRNPWGSGGSGGFKGKWGTAWSEEWQLVTRQEMRRLELEEGKDGSFFMSFEDFIKYFTSIIICRQIKYGHSNAWQFYSSWSIASKTAGGSIKNPDTFPQNPQFIIDIQTPSPLLISIIQSDTPLPSTTALVAKHPLRSSADTLYSLPTPSYKQPLNSIGFTLLHVEENRKYRVHKLTYDVAALVPYIDTREIFTRIRLSPGRYVLFPTTLDPGCEGRFLVRVATDSPSGSVNVFPLVKDFPTPPRGAIGFQKVLKAAGVPGDKAGWVHPIGVFRVEVVGCDGLKKGAGFMGVEGNVNPYCVLKFMDMGEGRGVPSPKSEVVKPVVAEAPPVKEVGGQKTAPQTSVEWLTSLFQAAPAPPPPVAPAAESIPPPPSTSKQAVPTNSTASFTLPHRHQHSLVTTSTVKSSQNPIFNSSFMWAVRRPREASLLVEVWSRSSLGVGDALLGFIVVDVEDYCGEKRRDRAWEVCMPLINGDRLSNRGAVAVAAGGDTKKDDDVGKILVRVKYESTLEGL</sequence>
<dbReference type="Gene3D" id="3.90.70.10">
    <property type="entry name" value="Cysteine proteinases"/>
    <property type="match status" value="1"/>
</dbReference>
<feature type="active site" evidence="5">
    <location>
        <position position="293"/>
    </location>
</feature>
<evidence type="ECO:0000313" key="11">
    <source>
        <dbReference type="Proteomes" id="UP000193642"/>
    </source>
</evidence>
<dbReference type="PRINTS" id="PR00704">
    <property type="entry name" value="CALPAIN"/>
</dbReference>
<protein>
    <submittedName>
        <fullName evidence="10">Cysteine proteinase</fullName>
    </submittedName>
</protein>
<feature type="domain" description="Calpain catalytic" evidence="9">
    <location>
        <begin position="23"/>
        <end position="385"/>
    </location>
</feature>
<evidence type="ECO:0000256" key="1">
    <source>
        <dbReference type="ARBA" id="ARBA00007623"/>
    </source>
</evidence>
<evidence type="ECO:0000259" key="8">
    <source>
        <dbReference type="PROSITE" id="PS50004"/>
    </source>
</evidence>
<proteinExistence type="inferred from homology"/>
<feature type="active site" evidence="5">
    <location>
        <position position="322"/>
    </location>
</feature>
<gene>
    <name evidence="10" type="ORF">BCR33DRAFT_717269</name>
</gene>
<dbReference type="CDD" id="cd00030">
    <property type="entry name" value="C2"/>
    <property type="match status" value="1"/>
</dbReference>
<dbReference type="Proteomes" id="UP000193642">
    <property type="component" value="Unassembled WGS sequence"/>
</dbReference>
<keyword evidence="2" id="KW-0645">Protease</keyword>
<dbReference type="Pfam" id="PF00168">
    <property type="entry name" value="C2"/>
    <property type="match status" value="1"/>
</dbReference>
<keyword evidence="4" id="KW-0788">Thiol protease</keyword>
<dbReference type="InterPro" id="IPR000008">
    <property type="entry name" value="C2_dom"/>
</dbReference>
<comment type="caution">
    <text evidence="10">The sequence shown here is derived from an EMBL/GenBank/DDBJ whole genome shotgun (WGS) entry which is preliminary data.</text>
</comment>
<dbReference type="PANTHER" id="PTHR10183:SF379">
    <property type="entry name" value="CALPAIN-5"/>
    <property type="match status" value="1"/>
</dbReference>